<dbReference type="OrthoDB" id="786245at2"/>
<sequence length="501" mass="57293">MITTLNVYDNLRTPKISNTTTIEQWFELIKQSAYSPLIESARPFGKKHPVYEANKTLIPAITYNFTFHTNKENANITGATGLLYIDVDDTTYDITLLDTSKVFAYYKSFGGLGYSVLVKVDGLSLDNYNSTYAAVLADLGLSKFYDKGAKKATQFNVLSYDPNIYINYDSFVFTAIETDSKLDIKNSPPSLIIKEKKTYIDRVGGIINSNTPLRFNNLNEIEFEGNYTFNWDGWAYVNAWLPYKKIQSGKRNPTLLSFLNNYVWLNPQLTQKGAITVLNWINQTKCEEPLNQSEIEGIVKSIFNYKAEGTLKPKYNWKTRKILFANQTGLSREQKLAICRELLAEKNQNNSLQKLNGIIAGWDFDKYGKIGQAVIYKNFRISKKTVEKYWSEFKDEVKQLNDNWKNPPVSSKKDAPVLRIAEDNTQPDTADRELLITNPERYRRGTQLLSFMERVELEARLAYLLNTGYTGEVQLEADDTLFVFNLQQDVKFVGFGESVAA</sequence>
<dbReference type="AlphaFoldDB" id="A0A4Y8S5X7"/>
<keyword evidence="2" id="KW-1185">Reference proteome</keyword>
<dbReference type="RefSeq" id="WP_133234932.1">
    <property type="nucleotide sequence ID" value="NZ_SOZE01000031.1"/>
</dbReference>
<accession>A0A4Y8S5X7</accession>
<evidence type="ECO:0000313" key="1">
    <source>
        <dbReference type="EMBL" id="TFF34409.1"/>
    </source>
</evidence>
<dbReference type="EMBL" id="SOZE01000031">
    <property type="protein sequence ID" value="TFF34409.1"/>
    <property type="molecule type" value="Genomic_DNA"/>
</dbReference>
<dbReference type="Proteomes" id="UP000297540">
    <property type="component" value="Unassembled WGS sequence"/>
</dbReference>
<name>A0A4Y8S5X7_9SPHI</name>
<protein>
    <submittedName>
        <fullName evidence="1">Uncharacterized protein</fullName>
    </submittedName>
</protein>
<gene>
    <name evidence="1" type="ORF">E2R66_22300</name>
</gene>
<reference evidence="1 2" key="1">
    <citation type="journal article" date="2017" name="Int. J. Syst. Evol. Microbiol.">
        <title>Mucilaginibacterpsychrotolerans sp. nov., isolated from peatlands.</title>
        <authorList>
            <person name="Deng Y."/>
            <person name="Shen L."/>
            <person name="Xu B."/>
            <person name="Liu Y."/>
            <person name="Gu Z."/>
            <person name="Liu H."/>
            <person name="Zhou Y."/>
        </authorList>
    </citation>
    <scope>NUCLEOTIDE SEQUENCE [LARGE SCALE GENOMIC DNA]</scope>
    <source>
        <strain evidence="1 2">NH7-4</strain>
    </source>
</reference>
<evidence type="ECO:0000313" key="2">
    <source>
        <dbReference type="Proteomes" id="UP000297540"/>
    </source>
</evidence>
<comment type="caution">
    <text evidence="1">The sequence shown here is derived from an EMBL/GenBank/DDBJ whole genome shotgun (WGS) entry which is preliminary data.</text>
</comment>
<proteinExistence type="predicted"/>
<organism evidence="1 2">
    <name type="scientific">Mucilaginibacter psychrotolerans</name>
    <dbReference type="NCBI Taxonomy" id="1524096"/>
    <lineage>
        <taxon>Bacteria</taxon>
        <taxon>Pseudomonadati</taxon>
        <taxon>Bacteroidota</taxon>
        <taxon>Sphingobacteriia</taxon>
        <taxon>Sphingobacteriales</taxon>
        <taxon>Sphingobacteriaceae</taxon>
        <taxon>Mucilaginibacter</taxon>
    </lineage>
</organism>